<keyword evidence="1" id="KW-0812">Transmembrane</keyword>
<name>A0A195B0G1_9HYME</name>
<keyword evidence="3" id="KW-1185">Reference proteome</keyword>
<feature type="transmembrane region" description="Helical" evidence="1">
    <location>
        <begin position="28"/>
        <end position="48"/>
    </location>
</feature>
<accession>A0A195B0G1</accession>
<evidence type="ECO:0000256" key="1">
    <source>
        <dbReference type="SAM" id="Phobius"/>
    </source>
</evidence>
<dbReference type="EMBL" id="KQ976692">
    <property type="protein sequence ID" value="KYM77689.1"/>
    <property type="molecule type" value="Genomic_DNA"/>
</dbReference>
<sequence length="87" mass="9834">MPTYRVENGRGQAGSSHQLKLKQSSMALFRPLTALFLARLSLIASLYAPQFRREYAATQLLDLTDTLQSHSLTRVHRISPREGIHTI</sequence>
<gene>
    <name evidence="2" type="ORF">ALC53_11699</name>
</gene>
<evidence type="ECO:0000313" key="2">
    <source>
        <dbReference type="EMBL" id="KYM77689.1"/>
    </source>
</evidence>
<evidence type="ECO:0000313" key="3">
    <source>
        <dbReference type="Proteomes" id="UP000078540"/>
    </source>
</evidence>
<protein>
    <submittedName>
        <fullName evidence="2">Uncharacterized protein</fullName>
    </submittedName>
</protein>
<organism evidence="2 3">
    <name type="scientific">Atta colombica</name>
    <dbReference type="NCBI Taxonomy" id="520822"/>
    <lineage>
        <taxon>Eukaryota</taxon>
        <taxon>Metazoa</taxon>
        <taxon>Ecdysozoa</taxon>
        <taxon>Arthropoda</taxon>
        <taxon>Hexapoda</taxon>
        <taxon>Insecta</taxon>
        <taxon>Pterygota</taxon>
        <taxon>Neoptera</taxon>
        <taxon>Endopterygota</taxon>
        <taxon>Hymenoptera</taxon>
        <taxon>Apocrita</taxon>
        <taxon>Aculeata</taxon>
        <taxon>Formicoidea</taxon>
        <taxon>Formicidae</taxon>
        <taxon>Myrmicinae</taxon>
        <taxon>Atta</taxon>
    </lineage>
</organism>
<dbReference type="Proteomes" id="UP000078540">
    <property type="component" value="Unassembled WGS sequence"/>
</dbReference>
<keyword evidence="1" id="KW-1133">Transmembrane helix</keyword>
<reference evidence="2 3" key="1">
    <citation type="submission" date="2015-09" db="EMBL/GenBank/DDBJ databases">
        <title>Atta colombica WGS genome.</title>
        <authorList>
            <person name="Nygaard S."/>
            <person name="Hu H."/>
            <person name="Boomsma J."/>
            <person name="Zhang G."/>
        </authorList>
    </citation>
    <scope>NUCLEOTIDE SEQUENCE [LARGE SCALE GENOMIC DNA]</scope>
    <source>
        <strain evidence="2">Treedump-2</strain>
        <tissue evidence="2">Whole body</tissue>
    </source>
</reference>
<proteinExistence type="predicted"/>
<keyword evidence="1" id="KW-0472">Membrane</keyword>
<dbReference type="AlphaFoldDB" id="A0A195B0G1"/>